<reference evidence="2 3" key="1">
    <citation type="submission" date="2019-06" db="EMBL/GenBank/DDBJ databases">
        <title>A novel bacterium of genus Marinomonas, isolated from coastal sand.</title>
        <authorList>
            <person name="Huang H."/>
            <person name="Mo K."/>
            <person name="Hu Y."/>
        </authorList>
    </citation>
    <scope>NUCLEOTIDE SEQUENCE [LARGE SCALE GENOMIC DNA]</scope>
    <source>
        <strain evidence="2 3">HB171799</strain>
    </source>
</reference>
<name>A0A501WZZ2_9GAMM</name>
<dbReference type="Pfam" id="PF02775">
    <property type="entry name" value="TPP_enzyme_C"/>
    <property type="match status" value="1"/>
</dbReference>
<dbReference type="Gene3D" id="3.40.50.970">
    <property type="match status" value="1"/>
</dbReference>
<dbReference type="AlphaFoldDB" id="A0A501WZZ2"/>
<feature type="domain" description="Thiamine pyrophosphate enzyme TPP-binding" evidence="1">
    <location>
        <begin position="10"/>
        <end position="55"/>
    </location>
</feature>
<keyword evidence="3" id="KW-1185">Reference proteome</keyword>
<dbReference type="SUPFAM" id="SSF52518">
    <property type="entry name" value="Thiamin diphosphate-binding fold (THDP-binding)"/>
    <property type="match status" value="1"/>
</dbReference>
<dbReference type="OrthoDB" id="3194735at2"/>
<gene>
    <name evidence="2" type="ORF">FJM67_05475</name>
</gene>
<comment type="caution">
    <text evidence="2">The sequence shown here is derived from an EMBL/GenBank/DDBJ whole genome shotgun (WGS) entry which is preliminary data.</text>
</comment>
<sequence>MLEDCLTLEGKPAPKIDFTAHAKAMGARGETVKTIQELEAALIRARESDVTYIVSIDTDPAVTAPGGAWWDVAVPEVSEREEVRIARKNYESHKARQFKNL</sequence>
<dbReference type="InterPro" id="IPR011766">
    <property type="entry name" value="TPP_enzyme_TPP-bd"/>
</dbReference>
<dbReference type="InterPro" id="IPR029061">
    <property type="entry name" value="THDP-binding"/>
</dbReference>
<protein>
    <recommendedName>
        <fullName evidence="1">Thiamine pyrophosphate enzyme TPP-binding domain-containing protein</fullName>
    </recommendedName>
</protein>
<evidence type="ECO:0000313" key="2">
    <source>
        <dbReference type="EMBL" id="TPE54065.1"/>
    </source>
</evidence>
<dbReference type="GO" id="GO:0044281">
    <property type="term" value="P:small molecule metabolic process"/>
    <property type="evidence" value="ECO:0007669"/>
    <property type="project" value="UniProtKB-ARBA"/>
</dbReference>
<organism evidence="2 3">
    <name type="scientific">Maribrevibacterium harenarium</name>
    <dbReference type="NCBI Taxonomy" id="2589817"/>
    <lineage>
        <taxon>Bacteria</taxon>
        <taxon>Pseudomonadati</taxon>
        <taxon>Pseudomonadota</taxon>
        <taxon>Gammaproteobacteria</taxon>
        <taxon>Oceanospirillales</taxon>
        <taxon>Oceanospirillaceae</taxon>
        <taxon>Maribrevibacterium</taxon>
    </lineage>
</organism>
<dbReference type="Proteomes" id="UP000315901">
    <property type="component" value="Unassembled WGS sequence"/>
</dbReference>
<dbReference type="GO" id="GO:0030976">
    <property type="term" value="F:thiamine pyrophosphate binding"/>
    <property type="evidence" value="ECO:0007669"/>
    <property type="project" value="InterPro"/>
</dbReference>
<proteinExistence type="predicted"/>
<evidence type="ECO:0000313" key="3">
    <source>
        <dbReference type="Proteomes" id="UP000315901"/>
    </source>
</evidence>
<evidence type="ECO:0000259" key="1">
    <source>
        <dbReference type="Pfam" id="PF02775"/>
    </source>
</evidence>
<accession>A0A501WZZ2</accession>
<dbReference type="EMBL" id="VFRR01000007">
    <property type="protein sequence ID" value="TPE54065.1"/>
    <property type="molecule type" value="Genomic_DNA"/>
</dbReference>
<dbReference type="GO" id="GO:0003824">
    <property type="term" value="F:catalytic activity"/>
    <property type="evidence" value="ECO:0007669"/>
    <property type="project" value="InterPro"/>
</dbReference>
<dbReference type="RefSeq" id="WP_140587673.1">
    <property type="nucleotide sequence ID" value="NZ_VFRR01000007.1"/>
</dbReference>